<keyword evidence="2" id="KW-0479">Metal-binding</keyword>
<feature type="compositionally biased region" description="Basic and acidic residues" evidence="8">
    <location>
        <begin position="802"/>
        <end position="816"/>
    </location>
</feature>
<evidence type="ECO:0000256" key="5">
    <source>
        <dbReference type="ARBA" id="ARBA00022833"/>
    </source>
</evidence>
<evidence type="ECO:0000256" key="8">
    <source>
        <dbReference type="SAM" id="MobiDB-lite"/>
    </source>
</evidence>
<reference evidence="10" key="1">
    <citation type="submission" date="2023-03" db="EMBL/GenBank/DDBJ databases">
        <title>Electrophorus voltai genome.</title>
        <authorList>
            <person name="Bian C."/>
        </authorList>
    </citation>
    <scope>NUCLEOTIDE SEQUENCE</scope>
    <source>
        <strain evidence="10">CB-2022</strain>
        <tissue evidence="10">Muscle</tissue>
    </source>
</reference>
<feature type="domain" description="C2H2-type" evidence="9">
    <location>
        <begin position="567"/>
        <end position="594"/>
    </location>
</feature>
<feature type="region of interest" description="Disordered" evidence="8">
    <location>
        <begin position="335"/>
        <end position="374"/>
    </location>
</feature>
<evidence type="ECO:0000256" key="2">
    <source>
        <dbReference type="ARBA" id="ARBA00022723"/>
    </source>
</evidence>
<comment type="caution">
    <text evidence="10">The sequence shown here is derived from an EMBL/GenBank/DDBJ whole genome shotgun (WGS) entry which is preliminary data.</text>
</comment>
<dbReference type="PROSITE" id="PS50157">
    <property type="entry name" value="ZINC_FINGER_C2H2_2"/>
    <property type="match status" value="9"/>
</dbReference>
<sequence>MLAGPALSSFTKGGPDKSLTESRTEWTSSDESVDETTESANSESEVWKTSENQLPRVEAITPNIFQLNEHNAPMEIELELTRSMTNNPLSGPQREIKRERKDVQMRPFTPDEEGNCNLSESSYAILSKEILVLLMFRCLECSSECRVRGKGKGGSLSLRQECLICCNYRIWTSRPADMSKEKVTDMSLILSCDDICPQTSDNLPLTVDQEATNVKCDDSLLKASPPVQMHEDKASNSTVQDNTDADNDISSFVVKEEKEEEESLLMETHEDTVSISSVQGDSNGENDCGFNISAGKDKPSKPTSPETPALLSDHKEVFIDENNGLKLVEKMNDQTSMKKQGDGSEESPLSSSYEPTDSSDEEFSEAESAKKPQKPFQNTIKPIIWCIDCDAVAKMFCTVRRHQKIYGCVECVVSNDVGCHKFKDFSVHFSDIITFHKHAIDMHGATGNPPEIRVCEDCNKTIRVETDPKKKGHVCEYKIKPFSCHLCRKRFFTEIGQKVHYRRLHGDYTHTCKYCMMAFNTKPSKLQHEQTHNEDGLPYLCPDCPEKFKDFIGRNQHLKSHRGQKKYICHMCDRKFLSLQRYERHMRIHSGEKPYTCQVCERSFNQASHLKSHMRLHTGEKPFMCEQCGECFNHNVSLKNHLLRQHGIDSTRTAREESKQIGRPMKRFASSTLNKDLQKKKRVRKSSSAPIMKEEEEEEEEGVEEGEEALCNLNSDYAEESQESDSEGDDWQRGRIRKAMRKKRAKRQNHVEGCVIVLIVLQNFVNRSFAKIMANKPPPPKKLPIPPLPTTAYTTKTSKQKKTNEEKQAKKKELDRARDKTRINIGAAFERWKALRDLKGFKIDAELATFLLDSFTKGGPDKSLTESRTEWTLSDELVDEKTNSGNSESQVWGENQMPRGKMTAPTFFQLNEHNAPMEIELELTRSMTNNPLSGPQREIKRERKDVQMRPFTPDEEGNCNLSESSYAILSKEILVLLMFRCLECSSECRVRGKGKGGSLSLRQECLICCNYRIWTSRPADMSKEKVTDMSLILLCDDICPQTSDSLPLIVDQEATNVKCDDSLLKASPPMQTHLDKALDSTVQDDADNDISSFVVKEEKENEREEEEESLLMETLEDTVYISSVQGDTNGENDCGFNISKPFGPESPALLTDHKEVVIDENNGVKLVEKASDQTSIKKQEDGSEESLLSSSYEPTVSSDEEFSEAESAKKPQKPFQNTIKPIIWCIDCEAVAKMSCTIRRHQKIYGCVECVAGKDVECLRFKDFSVHFSDIITFHKHAIDVHGATENPPENRVCEDCNKTIRVETDPNKKGHVCEYKIKPFSCHLCRKRFFTEIGQKVHYRRLHGDYTHTCKYCMMAFNTKPSKLQHEQTHYEDKLPYLCPDCPEKFKDFIGRNQHLKCHRGQNKYICHTCDRNFVSLQGYERHMRIHSGEKPYTCQVCERSFNQAGHLKSHMRLHTGEKPFMCEQCGECFNHNVSLKNHLLRHHSIDSTQTAVEESKLINTFASSMGNKDLQKKKRVKRNSSISTLEEEEPLCDPNSDYQEESEEYDSEGKGWKRGRKKNARREKMSKKAKRHRR</sequence>
<dbReference type="Pfam" id="PF00096">
    <property type="entry name" value="zf-C2H2"/>
    <property type="match status" value="4"/>
</dbReference>
<dbReference type="FunFam" id="3.30.160.60:FF:000710">
    <property type="entry name" value="Zinc finger protein 768"/>
    <property type="match status" value="2"/>
</dbReference>
<feature type="region of interest" description="Disordered" evidence="8">
    <location>
        <begin position="1"/>
        <end position="50"/>
    </location>
</feature>
<evidence type="ECO:0000256" key="7">
    <source>
        <dbReference type="PROSITE-ProRule" id="PRU00042"/>
    </source>
</evidence>
<evidence type="ECO:0000256" key="4">
    <source>
        <dbReference type="ARBA" id="ARBA00022771"/>
    </source>
</evidence>
<evidence type="ECO:0000313" key="10">
    <source>
        <dbReference type="EMBL" id="KAK1797368.1"/>
    </source>
</evidence>
<feature type="region of interest" description="Disordered" evidence="8">
    <location>
        <begin position="649"/>
        <end position="707"/>
    </location>
</feature>
<feature type="region of interest" description="Disordered" evidence="8">
    <location>
        <begin position="1510"/>
        <end position="1576"/>
    </location>
</feature>
<feature type="region of interest" description="Disordered" evidence="8">
    <location>
        <begin position="1170"/>
        <end position="1213"/>
    </location>
</feature>
<feature type="region of interest" description="Disordered" evidence="8">
    <location>
        <begin position="225"/>
        <end position="315"/>
    </location>
</feature>
<keyword evidence="6" id="KW-0539">Nucleus</keyword>
<evidence type="ECO:0000259" key="9">
    <source>
        <dbReference type="PROSITE" id="PS50157"/>
    </source>
</evidence>
<keyword evidence="4 7" id="KW-0863">Zinc-finger</keyword>
<accession>A0AAD8ZD54</accession>
<organism evidence="10 11">
    <name type="scientific">Electrophorus voltai</name>
    <dbReference type="NCBI Taxonomy" id="2609070"/>
    <lineage>
        <taxon>Eukaryota</taxon>
        <taxon>Metazoa</taxon>
        <taxon>Chordata</taxon>
        <taxon>Craniata</taxon>
        <taxon>Vertebrata</taxon>
        <taxon>Euteleostomi</taxon>
        <taxon>Actinopterygii</taxon>
        <taxon>Neopterygii</taxon>
        <taxon>Teleostei</taxon>
        <taxon>Ostariophysi</taxon>
        <taxon>Gymnotiformes</taxon>
        <taxon>Gymnotoidei</taxon>
        <taxon>Gymnotidae</taxon>
        <taxon>Electrophorus</taxon>
    </lineage>
</organism>
<feature type="compositionally biased region" description="Pro residues" evidence="8">
    <location>
        <begin position="776"/>
        <end position="789"/>
    </location>
</feature>
<feature type="compositionally biased region" description="Basic and acidic residues" evidence="8">
    <location>
        <begin position="14"/>
        <end position="24"/>
    </location>
</feature>
<dbReference type="Proteomes" id="UP001239994">
    <property type="component" value="Unassembled WGS sequence"/>
</dbReference>
<dbReference type="EMBL" id="JAROKS010000014">
    <property type="protein sequence ID" value="KAK1797368.1"/>
    <property type="molecule type" value="Genomic_DNA"/>
</dbReference>
<comment type="subcellular location">
    <subcellularLocation>
        <location evidence="1">Nucleus</location>
    </subcellularLocation>
</comment>
<keyword evidence="11" id="KW-1185">Reference proteome</keyword>
<dbReference type="FunFam" id="3.30.160.60:FF:000624">
    <property type="entry name" value="zinc finger protein 697"/>
    <property type="match status" value="2"/>
</dbReference>
<evidence type="ECO:0000313" key="11">
    <source>
        <dbReference type="Proteomes" id="UP001239994"/>
    </source>
</evidence>
<feature type="compositionally biased region" description="Low complexity" evidence="8">
    <location>
        <begin position="346"/>
        <end position="355"/>
    </location>
</feature>
<feature type="compositionally biased region" description="Polar residues" evidence="8">
    <location>
        <begin position="273"/>
        <end position="285"/>
    </location>
</feature>
<feature type="compositionally biased region" description="Basic and acidic residues" evidence="8">
    <location>
        <begin position="649"/>
        <end position="660"/>
    </location>
</feature>
<dbReference type="SMART" id="SM00355">
    <property type="entry name" value="ZnF_C2H2"/>
    <property type="match status" value="12"/>
</dbReference>
<evidence type="ECO:0000256" key="3">
    <source>
        <dbReference type="ARBA" id="ARBA00022737"/>
    </source>
</evidence>
<feature type="compositionally biased region" description="Basic residues" evidence="8">
    <location>
        <begin position="1554"/>
        <end position="1576"/>
    </location>
</feature>
<feature type="region of interest" description="Disordered" evidence="8">
    <location>
        <begin position="879"/>
        <end position="898"/>
    </location>
</feature>
<feature type="domain" description="C2H2-type" evidence="9">
    <location>
        <begin position="1434"/>
        <end position="1461"/>
    </location>
</feature>
<feature type="domain" description="C2H2-type" evidence="9">
    <location>
        <begin position="595"/>
        <end position="622"/>
    </location>
</feature>
<feature type="compositionally biased region" description="Polar residues" evidence="8">
    <location>
        <begin position="40"/>
        <end position="50"/>
    </location>
</feature>
<feature type="domain" description="C2H2-type" evidence="9">
    <location>
        <begin position="1378"/>
        <end position="1405"/>
    </location>
</feature>
<feature type="domain" description="C2H2-type" evidence="9">
    <location>
        <begin position="1462"/>
        <end position="1490"/>
    </location>
</feature>
<dbReference type="PANTHER" id="PTHR24394:SF24">
    <property type="entry name" value="ZINC FINGER AND BTB DOMAIN-CONTAINING PROTEIN 47"/>
    <property type="match status" value="1"/>
</dbReference>
<gene>
    <name evidence="10" type="ORF">P4O66_008731</name>
</gene>
<dbReference type="Gene3D" id="3.30.160.60">
    <property type="entry name" value="Classic Zinc Finger"/>
    <property type="match status" value="8"/>
</dbReference>
<dbReference type="InterPro" id="IPR013087">
    <property type="entry name" value="Znf_C2H2_type"/>
</dbReference>
<feature type="compositionally biased region" description="Polar residues" evidence="8">
    <location>
        <begin position="883"/>
        <end position="893"/>
    </location>
</feature>
<feature type="region of interest" description="Disordered" evidence="8">
    <location>
        <begin position="775"/>
        <end position="816"/>
    </location>
</feature>
<dbReference type="InterPro" id="IPR036236">
    <property type="entry name" value="Znf_C2H2_sf"/>
</dbReference>
<keyword evidence="3" id="KW-0677">Repeat</keyword>
<keyword evidence="5" id="KW-0862">Zinc</keyword>
<feature type="domain" description="C2H2-type" evidence="9">
    <location>
        <begin position="1406"/>
        <end position="1433"/>
    </location>
</feature>
<name>A0AAD8ZD54_9TELE</name>
<feature type="domain" description="C2H2-type" evidence="9">
    <location>
        <begin position="1349"/>
        <end position="1376"/>
    </location>
</feature>
<protein>
    <recommendedName>
        <fullName evidence="9">C2H2-type domain-containing protein</fullName>
    </recommendedName>
</protein>
<dbReference type="PROSITE" id="PS00028">
    <property type="entry name" value="ZINC_FINGER_C2H2_1"/>
    <property type="match status" value="12"/>
</dbReference>
<dbReference type="PANTHER" id="PTHR24394">
    <property type="entry name" value="ZINC FINGER PROTEIN"/>
    <property type="match status" value="1"/>
</dbReference>
<feature type="domain" description="C2H2-type" evidence="9">
    <location>
        <begin position="539"/>
        <end position="566"/>
    </location>
</feature>
<proteinExistence type="predicted"/>
<feature type="compositionally biased region" description="Basic and acidic residues" evidence="8">
    <location>
        <begin position="1170"/>
        <end position="1181"/>
    </location>
</feature>
<feature type="domain" description="C2H2-type" evidence="9">
    <location>
        <begin position="623"/>
        <end position="651"/>
    </location>
</feature>
<dbReference type="SUPFAM" id="SSF57667">
    <property type="entry name" value="beta-beta-alpha zinc fingers"/>
    <property type="match status" value="8"/>
</dbReference>
<evidence type="ECO:0000256" key="1">
    <source>
        <dbReference type="ARBA" id="ARBA00004123"/>
    </source>
</evidence>
<evidence type="ECO:0000256" key="6">
    <source>
        <dbReference type="ARBA" id="ARBA00023242"/>
    </source>
</evidence>
<dbReference type="GO" id="GO:0005634">
    <property type="term" value="C:nucleus"/>
    <property type="evidence" value="ECO:0007669"/>
    <property type="project" value="UniProtKB-SubCell"/>
</dbReference>
<dbReference type="GO" id="GO:0000981">
    <property type="term" value="F:DNA-binding transcription factor activity, RNA polymerase II-specific"/>
    <property type="evidence" value="ECO:0007669"/>
    <property type="project" value="TreeGrafter"/>
</dbReference>
<dbReference type="GO" id="GO:0008270">
    <property type="term" value="F:zinc ion binding"/>
    <property type="evidence" value="ECO:0007669"/>
    <property type="project" value="UniProtKB-KW"/>
</dbReference>
<feature type="compositionally biased region" description="Acidic residues" evidence="8">
    <location>
        <begin position="694"/>
        <end position="707"/>
    </location>
</feature>